<sequence>MLLFQYDFKLEFYAAGADIKNQKPKFIIETQNGAPVVNIVIDNERSLVSLLQCKKARLQLFNMPLNFNKSLRHGDIVRIFYKKFAYEGDSSYKFVMAGYLGAPIDFDFENGDFIVQYEVYLLSQDTFLNKKLDVKNYIGKSLEDAINLAFPGQAVIYMSMQDRERVINESFYAPTLREFIDRFIRKYVHLIFVDFGELDFRVDTKFIFINFGSLFKRKGYKRLEDFALLFIPQREVRFVGKSAVNFWNTTLLFTDNIKVGDGVEFRDRYGEIVKAFVQETSAVLNNVGDCTLRLRLYDESNVL</sequence>
<dbReference type="OrthoDB" id="350319at2"/>
<dbReference type="HOGENOM" id="CLU_073262_0_0_12"/>
<name>W5SW45_9SPIR</name>
<accession>W5SW45</accession>
<dbReference type="Pfam" id="PF05113">
    <property type="entry name" value="DUF693"/>
    <property type="match status" value="1"/>
</dbReference>
<organism evidence="1">
    <name type="scientific">Borrelia coriaceae ATCC 43381</name>
    <dbReference type="NCBI Taxonomy" id="1408429"/>
    <lineage>
        <taxon>Bacteria</taxon>
        <taxon>Pseudomonadati</taxon>
        <taxon>Spirochaetota</taxon>
        <taxon>Spirochaetia</taxon>
        <taxon>Spirochaetales</taxon>
        <taxon>Borreliaceae</taxon>
        <taxon>Borrelia</taxon>
    </lineage>
</organism>
<dbReference type="InterPro" id="IPR007800">
    <property type="entry name" value="DUF693"/>
</dbReference>
<gene>
    <name evidence="1" type="ORF">BCO_0022000</name>
</gene>
<geneLocation type="plasmid" evidence="1 2">
    <name>unnamed</name>
</geneLocation>
<evidence type="ECO:0000313" key="2">
    <source>
        <dbReference type="Proteomes" id="UP000019330"/>
    </source>
</evidence>
<dbReference type="AlphaFoldDB" id="W5SW45"/>
<protein>
    <submittedName>
        <fullName evidence="1">Uncharacterized protein</fullName>
    </submittedName>
</protein>
<evidence type="ECO:0000313" key="1">
    <source>
        <dbReference type="EMBL" id="AHH11117.1"/>
    </source>
</evidence>
<dbReference type="Proteomes" id="UP000019330">
    <property type="component" value="Plasmid unnamed"/>
</dbReference>
<keyword evidence="1" id="KW-0614">Plasmid</keyword>
<dbReference type="EMBL" id="CP005746">
    <property type="protein sequence ID" value="AHH11117.1"/>
    <property type="molecule type" value="Genomic_DNA"/>
</dbReference>
<proteinExistence type="predicted"/>
<keyword evidence="2" id="KW-1185">Reference proteome</keyword>
<reference evidence="1" key="1">
    <citation type="submission" date="2013-04" db="EMBL/GenBank/DDBJ databases">
        <title>Comparative Genomics of Relapsing Fever Spirochetes.</title>
        <authorList>
            <person name="Schwan T.G."/>
            <person name="Raffel S.J."/>
            <person name="Porcella S.F."/>
            <person name="Martens C.A."/>
            <person name="Bruno D.P."/>
            <person name="Ricklefs S.M."/>
            <person name="Barbian K.B."/>
        </authorList>
    </citation>
    <scope>NUCLEOTIDE SEQUENCE</scope>
    <source>
        <strain evidence="1">Co53</strain>
        <plasmid evidence="1">unnamed</plasmid>
    </source>
</reference>
<dbReference type="RefSeq" id="WP_028328174.1">
    <property type="nucleotide sequence ID" value="NZ_CP005746.1"/>
</dbReference>